<dbReference type="SUPFAM" id="SSF55729">
    <property type="entry name" value="Acyl-CoA N-acyltransferases (Nat)"/>
    <property type="match status" value="1"/>
</dbReference>
<gene>
    <name evidence="2" type="ORF">BCR37DRAFT_404863</name>
</gene>
<dbReference type="PROSITE" id="PS51186">
    <property type="entry name" value="GNAT"/>
    <property type="match status" value="1"/>
</dbReference>
<evidence type="ECO:0000259" key="1">
    <source>
        <dbReference type="PROSITE" id="PS51186"/>
    </source>
</evidence>
<dbReference type="GO" id="GO:1990189">
    <property type="term" value="F:protein N-terminal-serine acetyltransferase activity"/>
    <property type="evidence" value="ECO:0007669"/>
    <property type="project" value="TreeGrafter"/>
</dbReference>
<dbReference type="GO" id="GO:0008999">
    <property type="term" value="F:protein-N-terminal-alanine acetyltransferase activity"/>
    <property type="evidence" value="ECO:0007669"/>
    <property type="project" value="TreeGrafter"/>
</dbReference>
<dbReference type="EMBL" id="MCFI01000013">
    <property type="protein sequence ID" value="ORY80385.1"/>
    <property type="molecule type" value="Genomic_DNA"/>
</dbReference>
<dbReference type="InterPro" id="IPR051908">
    <property type="entry name" value="Ribosomal_N-acetyltransferase"/>
</dbReference>
<dbReference type="Pfam" id="PF13302">
    <property type="entry name" value="Acetyltransf_3"/>
    <property type="match status" value="1"/>
</dbReference>
<dbReference type="OrthoDB" id="41238at2759"/>
<dbReference type="InterPro" id="IPR000182">
    <property type="entry name" value="GNAT_dom"/>
</dbReference>
<name>A0A1Y2FC01_PROLT</name>
<dbReference type="PANTHER" id="PTHR43441:SF2">
    <property type="entry name" value="FAMILY ACETYLTRANSFERASE, PUTATIVE (AFU_ORTHOLOGUE AFUA_7G00850)-RELATED"/>
    <property type="match status" value="1"/>
</dbReference>
<dbReference type="Proteomes" id="UP000193685">
    <property type="component" value="Unassembled WGS sequence"/>
</dbReference>
<reference evidence="2 3" key="1">
    <citation type="submission" date="2016-07" db="EMBL/GenBank/DDBJ databases">
        <title>Pervasive Adenine N6-methylation of Active Genes in Fungi.</title>
        <authorList>
            <consortium name="DOE Joint Genome Institute"/>
            <person name="Mondo S.J."/>
            <person name="Dannebaum R.O."/>
            <person name="Kuo R.C."/>
            <person name="Labutti K."/>
            <person name="Haridas S."/>
            <person name="Kuo A."/>
            <person name="Salamov A."/>
            <person name="Ahrendt S.R."/>
            <person name="Lipzen A."/>
            <person name="Sullivan W."/>
            <person name="Andreopoulos W.B."/>
            <person name="Clum A."/>
            <person name="Lindquist E."/>
            <person name="Daum C."/>
            <person name="Ramamoorthy G.K."/>
            <person name="Gryganskyi A."/>
            <person name="Culley D."/>
            <person name="Magnuson J.K."/>
            <person name="James T.Y."/>
            <person name="O'Malley M.A."/>
            <person name="Stajich J.E."/>
            <person name="Spatafora J.W."/>
            <person name="Visel A."/>
            <person name="Grigoriev I.V."/>
        </authorList>
    </citation>
    <scope>NUCLEOTIDE SEQUENCE [LARGE SCALE GENOMIC DNA]</scope>
    <source>
        <strain evidence="2 3">12-1054</strain>
    </source>
</reference>
<sequence length="224" mass="25680">MSYTPPDLKTFAGAFPPTRKPLHGRTVTLQPIQESHFAELYACLDVANFHTSPIWRYVPYEPVDSYADWVKLATQLIHAEPNCYYTVLLNHAKPVGMAALIEVQPKIGNAEVGALLFSPAMQRTTASTETVYLLLKHAFEDLGNRRVAWKCHSENEASKQAAARFGFQAEGVWRNHYLVHGKNRDSAWFSMIDTEWLQRKRAFESWLEPDNFEDGKQKRRLQDV</sequence>
<dbReference type="PANTHER" id="PTHR43441">
    <property type="entry name" value="RIBOSOMAL-PROTEIN-SERINE ACETYLTRANSFERASE"/>
    <property type="match status" value="1"/>
</dbReference>
<comment type="caution">
    <text evidence="2">The sequence shown here is derived from an EMBL/GenBank/DDBJ whole genome shotgun (WGS) entry which is preliminary data.</text>
</comment>
<proteinExistence type="predicted"/>
<feature type="domain" description="N-acetyltransferase" evidence="1">
    <location>
        <begin position="27"/>
        <end position="185"/>
    </location>
</feature>
<dbReference type="Gene3D" id="3.40.630.30">
    <property type="match status" value="1"/>
</dbReference>
<dbReference type="OMA" id="FRKHMVI"/>
<dbReference type="GO" id="GO:0005737">
    <property type="term" value="C:cytoplasm"/>
    <property type="evidence" value="ECO:0007669"/>
    <property type="project" value="TreeGrafter"/>
</dbReference>
<dbReference type="GeneID" id="63788665"/>
<dbReference type="RefSeq" id="XP_040724273.1">
    <property type="nucleotide sequence ID" value="XM_040872066.1"/>
</dbReference>
<evidence type="ECO:0000313" key="3">
    <source>
        <dbReference type="Proteomes" id="UP000193685"/>
    </source>
</evidence>
<evidence type="ECO:0000313" key="2">
    <source>
        <dbReference type="EMBL" id="ORY80385.1"/>
    </source>
</evidence>
<keyword evidence="2" id="KW-0808">Transferase</keyword>
<organism evidence="2 3">
    <name type="scientific">Protomyces lactucae-debilis</name>
    <dbReference type="NCBI Taxonomy" id="2754530"/>
    <lineage>
        <taxon>Eukaryota</taxon>
        <taxon>Fungi</taxon>
        <taxon>Dikarya</taxon>
        <taxon>Ascomycota</taxon>
        <taxon>Taphrinomycotina</taxon>
        <taxon>Taphrinomycetes</taxon>
        <taxon>Taphrinales</taxon>
        <taxon>Protomycetaceae</taxon>
        <taxon>Protomyces</taxon>
    </lineage>
</organism>
<dbReference type="AlphaFoldDB" id="A0A1Y2FC01"/>
<accession>A0A1Y2FC01</accession>
<protein>
    <submittedName>
        <fullName evidence="2">GNAT family acetyltransferase</fullName>
    </submittedName>
</protein>
<keyword evidence="3" id="KW-1185">Reference proteome</keyword>
<dbReference type="InterPro" id="IPR016181">
    <property type="entry name" value="Acyl_CoA_acyltransferase"/>
</dbReference>